<organism evidence="11 12">
    <name type="scientific">Biomphalaria glabrata</name>
    <name type="common">Bloodfluke planorb</name>
    <name type="synonym">Freshwater snail</name>
    <dbReference type="NCBI Taxonomy" id="6526"/>
    <lineage>
        <taxon>Eukaryota</taxon>
        <taxon>Metazoa</taxon>
        <taxon>Spiralia</taxon>
        <taxon>Lophotrochozoa</taxon>
        <taxon>Mollusca</taxon>
        <taxon>Gastropoda</taxon>
        <taxon>Heterobranchia</taxon>
        <taxon>Euthyneura</taxon>
        <taxon>Panpulmonata</taxon>
        <taxon>Hygrophila</taxon>
        <taxon>Lymnaeoidea</taxon>
        <taxon>Planorbidae</taxon>
        <taxon>Biomphalaria</taxon>
    </lineage>
</organism>
<dbReference type="InterPro" id="IPR000276">
    <property type="entry name" value="GPCR_Rhodpsn"/>
</dbReference>
<protein>
    <submittedName>
        <fullName evidence="12">Trace amine-associated receptor 4-like</fullName>
    </submittedName>
</protein>
<name>A0A9W3BKA5_BIOGL</name>
<evidence type="ECO:0000313" key="11">
    <source>
        <dbReference type="Proteomes" id="UP001165740"/>
    </source>
</evidence>
<feature type="transmembrane region" description="Helical" evidence="9">
    <location>
        <begin position="20"/>
        <end position="42"/>
    </location>
</feature>
<feature type="domain" description="G-protein coupled receptors family 1 profile" evidence="10">
    <location>
        <begin position="34"/>
        <end position="296"/>
    </location>
</feature>
<dbReference type="GO" id="GO:0045202">
    <property type="term" value="C:synapse"/>
    <property type="evidence" value="ECO:0007669"/>
    <property type="project" value="GOC"/>
</dbReference>
<evidence type="ECO:0000256" key="3">
    <source>
        <dbReference type="ARBA" id="ARBA00022692"/>
    </source>
</evidence>
<dbReference type="OMA" id="ARICTIH"/>
<keyword evidence="6 9" id="KW-0472">Membrane</keyword>
<keyword evidence="8" id="KW-0807">Transducer</keyword>
<gene>
    <name evidence="12" type="primary">LOC106074701</name>
</gene>
<keyword evidence="7" id="KW-0675">Receptor</keyword>
<proteinExistence type="predicted"/>
<evidence type="ECO:0000256" key="5">
    <source>
        <dbReference type="ARBA" id="ARBA00023040"/>
    </source>
</evidence>
<feature type="transmembrane region" description="Helical" evidence="9">
    <location>
        <begin position="276"/>
        <end position="296"/>
    </location>
</feature>
<dbReference type="PANTHER" id="PTHR24247">
    <property type="entry name" value="5-HYDROXYTRYPTAMINE RECEPTOR"/>
    <property type="match status" value="1"/>
</dbReference>
<dbReference type="SUPFAM" id="SSF81321">
    <property type="entry name" value="Family A G protein-coupled receptor-like"/>
    <property type="match status" value="1"/>
</dbReference>
<dbReference type="OrthoDB" id="5965749at2759"/>
<dbReference type="InterPro" id="IPR017452">
    <property type="entry name" value="GPCR_Rhodpsn_7TM"/>
</dbReference>
<dbReference type="AlphaFoldDB" id="A0A9W3BKA5"/>
<feature type="transmembrane region" description="Helical" evidence="9">
    <location>
        <begin position="54"/>
        <end position="75"/>
    </location>
</feature>
<dbReference type="GeneID" id="106074701"/>
<evidence type="ECO:0000256" key="6">
    <source>
        <dbReference type="ARBA" id="ARBA00023136"/>
    </source>
</evidence>
<evidence type="ECO:0000313" key="12">
    <source>
        <dbReference type="RefSeq" id="XP_055899873.1"/>
    </source>
</evidence>
<dbReference type="GO" id="GO:0005886">
    <property type="term" value="C:plasma membrane"/>
    <property type="evidence" value="ECO:0007669"/>
    <property type="project" value="UniProtKB-SubCell"/>
</dbReference>
<evidence type="ECO:0000256" key="7">
    <source>
        <dbReference type="ARBA" id="ARBA00023170"/>
    </source>
</evidence>
<dbReference type="GO" id="GO:0007187">
    <property type="term" value="P:G protein-coupled receptor signaling pathway, coupled to cyclic nucleotide second messenger"/>
    <property type="evidence" value="ECO:0007669"/>
    <property type="project" value="TreeGrafter"/>
</dbReference>
<dbReference type="RefSeq" id="XP_055899873.1">
    <property type="nucleotide sequence ID" value="XM_056043898.1"/>
</dbReference>
<keyword evidence="4 9" id="KW-1133">Transmembrane helix</keyword>
<keyword evidence="5" id="KW-0297">G-protein coupled receptor</keyword>
<dbReference type="Proteomes" id="UP001165740">
    <property type="component" value="Chromosome 10"/>
</dbReference>
<sequence length="341" mass="38578">MNLSNVNESLSTEYSGITILAPGAFMLSLLIIFGNLTTLIAIKRMPSLQTKSNAYVASLACADIMVGLVLIPYGLWLIPDIRNRFDQTVTMCNLIMSAGSSAIVVSILNLLLVALERMVYINYPFFYVRVINNNVIGVSITFPWLIGLTFGNSQWFINVPKTNPPQCVANKILPTFYYKYVATLMYFIPSAAIFAIYTKIIMIARKHSTAIKKMNVVQPSSDKVAWASRPMAMSDENWKAAKMMMTVFGLFFTCWTPRFILHTVPDDYLNKSVPEIVYNLFMMMGLLNSGINFLVYPLHNMEFRKALIHLLCFWSRSHDQLFSVVKDIHITNISTGKILNN</sequence>
<evidence type="ECO:0000259" key="10">
    <source>
        <dbReference type="PROSITE" id="PS50262"/>
    </source>
</evidence>
<keyword evidence="3 9" id="KW-0812">Transmembrane</keyword>
<feature type="transmembrane region" description="Helical" evidence="9">
    <location>
        <begin position="95"/>
        <end position="115"/>
    </location>
</feature>
<reference evidence="12" key="1">
    <citation type="submission" date="2025-08" db="UniProtKB">
        <authorList>
            <consortium name="RefSeq"/>
        </authorList>
    </citation>
    <scope>IDENTIFICATION</scope>
</reference>
<evidence type="ECO:0000256" key="4">
    <source>
        <dbReference type="ARBA" id="ARBA00022989"/>
    </source>
</evidence>
<keyword evidence="11" id="KW-1185">Reference proteome</keyword>
<evidence type="ECO:0000256" key="2">
    <source>
        <dbReference type="ARBA" id="ARBA00022475"/>
    </source>
</evidence>
<dbReference type="PRINTS" id="PR00237">
    <property type="entry name" value="GPCRRHODOPSN"/>
</dbReference>
<dbReference type="PROSITE" id="PS50262">
    <property type="entry name" value="G_PROTEIN_RECEP_F1_2"/>
    <property type="match status" value="1"/>
</dbReference>
<comment type="subcellular location">
    <subcellularLocation>
        <location evidence="1">Cell membrane</location>
        <topology evidence="1">Multi-pass membrane protein</topology>
    </subcellularLocation>
</comment>
<dbReference type="SMART" id="SM01381">
    <property type="entry name" value="7TM_GPCR_Srsx"/>
    <property type="match status" value="1"/>
</dbReference>
<feature type="transmembrane region" description="Helical" evidence="9">
    <location>
        <begin position="135"/>
        <end position="157"/>
    </location>
</feature>
<dbReference type="Pfam" id="PF00001">
    <property type="entry name" value="7tm_1"/>
    <property type="match status" value="1"/>
</dbReference>
<feature type="transmembrane region" description="Helical" evidence="9">
    <location>
        <begin position="243"/>
        <end position="264"/>
    </location>
</feature>
<dbReference type="GO" id="GO:0030425">
    <property type="term" value="C:dendrite"/>
    <property type="evidence" value="ECO:0007669"/>
    <property type="project" value="TreeGrafter"/>
</dbReference>
<accession>A0A9W3BKA5</accession>
<keyword evidence="2" id="KW-1003">Cell membrane</keyword>
<dbReference type="Gene3D" id="1.20.1070.10">
    <property type="entry name" value="Rhodopsin 7-helix transmembrane proteins"/>
    <property type="match status" value="1"/>
</dbReference>
<dbReference type="GO" id="GO:0007268">
    <property type="term" value="P:chemical synaptic transmission"/>
    <property type="evidence" value="ECO:0007669"/>
    <property type="project" value="TreeGrafter"/>
</dbReference>
<evidence type="ECO:0000256" key="1">
    <source>
        <dbReference type="ARBA" id="ARBA00004651"/>
    </source>
</evidence>
<feature type="transmembrane region" description="Helical" evidence="9">
    <location>
        <begin position="177"/>
        <end position="197"/>
    </location>
</feature>
<dbReference type="GO" id="GO:0030594">
    <property type="term" value="F:neurotransmitter receptor activity"/>
    <property type="evidence" value="ECO:0007669"/>
    <property type="project" value="TreeGrafter"/>
</dbReference>
<evidence type="ECO:0000256" key="9">
    <source>
        <dbReference type="SAM" id="Phobius"/>
    </source>
</evidence>
<dbReference type="GO" id="GO:0004993">
    <property type="term" value="F:G protein-coupled serotonin receptor activity"/>
    <property type="evidence" value="ECO:0007669"/>
    <property type="project" value="TreeGrafter"/>
</dbReference>
<dbReference type="PANTHER" id="PTHR24247:SF278">
    <property type="entry name" value="HISTAMINE H2 RECEPTOR"/>
    <property type="match status" value="1"/>
</dbReference>
<evidence type="ECO:0000256" key="8">
    <source>
        <dbReference type="ARBA" id="ARBA00023224"/>
    </source>
</evidence>